<evidence type="ECO:0000313" key="3">
    <source>
        <dbReference type="EMBL" id="ACX51932.1"/>
    </source>
</evidence>
<name>C9RCF5_AMMDK</name>
<dbReference type="RefSeq" id="WP_015738810.1">
    <property type="nucleotide sequence ID" value="NC_013385.1"/>
</dbReference>
<keyword evidence="1" id="KW-1133">Transmembrane helix</keyword>
<protein>
    <recommendedName>
        <fullName evidence="2">Putative Flp pilus-assembly TadG-like N-terminal domain-containing protein</fullName>
    </recommendedName>
</protein>
<feature type="domain" description="Putative Flp pilus-assembly TadG-like N-terminal" evidence="2">
    <location>
        <begin position="9"/>
        <end position="55"/>
    </location>
</feature>
<gene>
    <name evidence="3" type="ordered locus">Adeg_0789</name>
</gene>
<evidence type="ECO:0000259" key="2">
    <source>
        <dbReference type="Pfam" id="PF13400"/>
    </source>
</evidence>
<dbReference type="STRING" id="429009.Adeg_0789"/>
<dbReference type="Pfam" id="PF13400">
    <property type="entry name" value="Tad"/>
    <property type="match status" value="1"/>
</dbReference>
<keyword evidence="1" id="KW-0812">Transmembrane</keyword>
<sequence length="209" mass="22774">MRVLKGEKGYALLYFAFLLPVLVIVAAWALDFTRIRLVKDQLWAACDAAAHAGAMEAKLVPGEVEQRVVTGPDGKPQRVETRVKWYRLLLDENAARQKAWEVFFKNAQDHGWMVDVTGSPSSPRGVFVPSGCFRTEAGSSTGRPDVQQDLYTVSAEARVRTYLVAGAVRLAEALSGRTDPARDYLKRGEVAVAATATAKVRVSGVKVGP</sequence>
<keyword evidence="1" id="KW-0472">Membrane</keyword>
<dbReference type="KEGG" id="adg:Adeg_0789"/>
<accession>C9RCF5</accession>
<evidence type="ECO:0000313" key="4">
    <source>
        <dbReference type="Proteomes" id="UP000002620"/>
    </source>
</evidence>
<dbReference type="eggNOG" id="ENOG502ZP80">
    <property type="taxonomic scope" value="Bacteria"/>
</dbReference>
<dbReference type="HOGENOM" id="CLU_1313276_0_0_9"/>
<dbReference type="AlphaFoldDB" id="C9RCF5"/>
<feature type="transmembrane region" description="Helical" evidence="1">
    <location>
        <begin position="12"/>
        <end position="30"/>
    </location>
</feature>
<keyword evidence="4" id="KW-1185">Reference proteome</keyword>
<reference evidence="3 4" key="1">
    <citation type="submission" date="2009-10" db="EMBL/GenBank/DDBJ databases">
        <title>Complete sequence of chromosome of Ammonifex degensii KC4.</title>
        <authorList>
            <consortium name="US DOE Joint Genome Institute"/>
            <person name="Kerfeld C."/>
            <person name="Goodner B."/>
            <person name="Huber H."/>
            <person name="Stetter K."/>
            <person name="Lucas S."/>
            <person name="Copeland A."/>
            <person name="Lapidus A."/>
            <person name="Glavina del Rio T."/>
            <person name="Dalin E."/>
            <person name="Tice H."/>
            <person name="Bruce D."/>
            <person name="Goodwin L."/>
            <person name="Pitluck S."/>
            <person name="Saunders E."/>
            <person name="Brettin T."/>
            <person name="Detter J.C."/>
            <person name="Han C."/>
            <person name="Larimer F."/>
            <person name="Land M."/>
            <person name="Hauser L."/>
            <person name="Kyrpides N."/>
            <person name="Ovchinnikova G."/>
            <person name="Richardson P."/>
        </authorList>
    </citation>
    <scope>NUCLEOTIDE SEQUENCE [LARGE SCALE GENOMIC DNA]</scope>
    <source>
        <strain evidence="4">DSM 10501 / KC4</strain>
    </source>
</reference>
<evidence type="ECO:0000256" key="1">
    <source>
        <dbReference type="SAM" id="Phobius"/>
    </source>
</evidence>
<proteinExistence type="predicted"/>
<dbReference type="Proteomes" id="UP000002620">
    <property type="component" value="Chromosome"/>
</dbReference>
<organism evidence="3 4">
    <name type="scientific">Ammonifex degensii (strain DSM 10501 / KC4)</name>
    <dbReference type="NCBI Taxonomy" id="429009"/>
    <lineage>
        <taxon>Bacteria</taxon>
        <taxon>Bacillati</taxon>
        <taxon>Bacillota</taxon>
        <taxon>Clostridia</taxon>
        <taxon>Thermoanaerobacterales</taxon>
        <taxon>Thermoanaerobacteraceae</taxon>
        <taxon>Ammonifex</taxon>
    </lineage>
</organism>
<dbReference type="InterPro" id="IPR028087">
    <property type="entry name" value="Tad_N"/>
</dbReference>
<dbReference type="EMBL" id="CP001785">
    <property type="protein sequence ID" value="ACX51932.1"/>
    <property type="molecule type" value="Genomic_DNA"/>
</dbReference>